<organism evidence="2">
    <name type="scientific">Thiolapillus brandeum</name>
    <dbReference type="NCBI Taxonomy" id="1076588"/>
    <lineage>
        <taxon>Bacteria</taxon>
        <taxon>Pseudomonadati</taxon>
        <taxon>Pseudomonadota</taxon>
        <taxon>Gammaproteobacteria</taxon>
        <taxon>Chromatiales</taxon>
        <taxon>Sedimenticolaceae</taxon>
        <taxon>Thiolapillus</taxon>
    </lineage>
</organism>
<dbReference type="Proteomes" id="UP000886100">
    <property type="component" value="Unassembled WGS sequence"/>
</dbReference>
<reference evidence="2" key="1">
    <citation type="journal article" date="2020" name="mSystems">
        <title>Genome- and Community-Level Interaction Insights into Carbon Utilization and Element Cycling Functions of Hydrothermarchaeota in Hydrothermal Sediment.</title>
        <authorList>
            <person name="Zhou Z."/>
            <person name="Liu Y."/>
            <person name="Xu W."/>
            <person name="Pan J."/>
            <person name="Luo Z.H."/>
            <person name="Li M."/>
        </authorList>
    </citation>
    <scope>NUCLEOTIDE SEQUENCE [LARGE SCALE GENOMIC DNA]</scope>
    <source>
        <strain evidence="2">HyVt-535</strain>
    </source>
</reference>
<sequence length="302" mass="35337">MRGLSQKLGQWLIHWLTRDRPPAETPLCNFDRLRFELRPCDVLLVEGRSRIADVIRVITQSPWSHAVLYIGRIFDIRDPRLRVKVEAHFEGDPEEQLVIEALAGEGTIVSPLSRYQKDHVRICRPDGISAEDAQQVMAYAINQLGTDYDMRQILDLARFLFPWSILPRRWRSTLFEHNAGTTTRTVCSTLLAEAFMQVDFPILPFIERDEDGSLRLFKRNPRLFAPRDFDYSPYFSIIKYPYLGFNDVGIYRRLPWDPSEEFHSEQPRRRPQPETEPEAAEAAGRHRLPDLFQAAMRWRKEG</sequence>
<gene>
    <name evidence="2" type="ORF">ENJ98_00025</name>
</gene>
<protein>
    <recommendedName>
        <fullName evidence="3">Lipo-like protein</fullName>
    </recommendedName>
</protein>
<dbReference type="EMBL" id="DROM01000002">
    <property type="protein sequence ID" value="HHH12600.1"/>
    <property type="molecule type" value="Genomic_DNA"/>
</dbReference>
<comment type="caution">
    <text evidence="2">The sequence shown here is derived from an EMBL/GenBank/DDBJ whole genome shotgun (WGS) entry which is preliminary data.</text>
</comment>
<dbReference type="Gene3D" id="3.90.1720.10">
    <property type="entry name" value="endopeptidase domain like (from Nostoc punctiforme)"/>
    <property type="match status" value="1"/>
</dbReference>
<dbReference type="InterPro" id="IPR038765">
    <property type="entry name" value="Papain-like_cys_pep_sf"/>
</dbReference>
<feature type="compositionally biased region" description="Basic and acidic residues" evidence="1">
    <location>
        <begin position="261"/>
        <end position="273"/>
    </location>
</feature>
<evidence type="ECO:0000256" key="1">
    <source>
        <dbReference type="SAM" id="MobiDB-lite"/>
    </source>
</evidence>
<dbReference type="AlphaFoldDB" id="A0A7C5MYN1"/>
<evidence type="ECO:0008006" key="3">
    <source>
        <dbReference type="Google" id="ProtNLM"/>
    </source>
</evidence>
<accession>A0A7C5MYN1</accession>
<dbReference type="Pfam" id="PF05708">
    <property type="entry name" value="Peptidase_C92"/>
    <property type="match status" value="1"/>
</dbReference>
<proteinExistence type="predicted"/>
<dbReference type="InterPro" id="IPR024453">
    <property type="entry name" value="Peptidase_C92"/>
</dbReference>
<feature type="region of interest" description="Disordered" evidence="1">
    <location>
        <begin position="261"/>
        <end position="288"/>
    </location>
</feature>
<evidence type="ECO:0000313" key="2">
    <source>
        <dbReference type="EMBL" id="HHH12600.1"/>
    </source>
</evidence>
<name>A0A7C5MYN1_9GAMM</name>
<dbReference type="SUPFAM" id="SSF54001">
    <property type="entry name" value="Cysteine proteinases"/>
    <property type="match status" value="1"/>
</dbReference>